<dbReference type="PROSITE" id="PS50090">
    <property type="entry name" value="MYB_LIKE"/>
    <property type="match status" value="1"/>
</dbReference>
<feature type="compositionally biased region" description="Basic residues" evidence="3">
    <location>
        <begin position="173"/>
        <end position="182"/>
    </location>
</feature>
<dbReference type="GO" id="GO:0003682">
    <property type="term" value="F:chromatin binding"/>
    <property type="evidence" value="ECO:0007669"/>
    <property type="project" value="InterPro"/>
</dbReference>
<dbReference type="OrthoDB" id="515799at2759"/>
<keyword evidence="7" id="KW-1185">Reference proteome</keyword>
<feature type="region of interest" description="Disordered" evidence="3">
    <location>
        <begin position="173"/>
        <end position="203"/>
    </location>
</feature>
<accession>A0A9Q0GFC6</accession>
<gene>
    <name evidence="6" type="ORF">Tsubulata_038958</name>
</gene>
<dbReference type="SUPFAM" id="SSF46689">
    <property type="entry name" value="Homeodomain-like"/>
    <property type="match status" value="1"/>
</dbReference>
<dbReference type="InterPro" id="IPR055315">
    <property type="entry name" value="Cramped-like"/>
</dbReference>
<name>A0A9Q0GFC6_9ROSI</name>
<dbReference type="Proteomes" id="UP001141552">
    <property type="component" value="Unassembled WGS sequence"/>
</dbReference>
<evidence type="ECO:0000313" key="7">
    <source>
        <dbReference type="Proteomes" id="UP001141552"/>
    </source>
</evidence>
<dbReference type="GO" id="GO:0003677">
    <property type="term" value="F:DNA binding"/>
    <property type="evidence" value="ECO:0007669"/>
    <property type="project" value="UniProtKB-KW"/>
</dbReference>
<dbReference type="EMBL" id="JAKUCV010000670">
    <property type="protein sequence ID" value="KAJ4849213.1"/>
    <property type="molecule type" value="Genomic_DNA"/>
</dbReference>
<feature type="compositionally biased region" description="Acidic residues" evidence="3">
    <location>
        <begin position="702"/>
        <end position="720"/>
    </location>
</feature>
<dbReference type="SMART" id="SM00717">
    <property type="entry name" value="SANT"/>
    <property type="match status" value="1"/>
</dbReference>
<keyword evidence="1" id="KW-0238">DNA-binding</keyword>
<keyword evidence="2" id="KW-0539">Nucleus</keyword>
<dbReference type="CDD" id="cd00167">
    <property type="entry name" value="SANT"/>
    <property type="match status" value="1"/>
</dbReference>
<evidence type="ECO:0000259" key="5">
    <source>
        <dbReference type="PROSITE" id="PS51293"/>
    </source>
</evidence>
<feature type="domain" description="SANT" evidence="5">
    <location>
        <begin position="62"/>
        <end position="114"/>
    </location>
</feature>
<evidence type="ECO:0000313" key="6">
    <source>
        <dbReference type="EMBL" id="KAJ4849213.1"/>
    </source>
</evidence>
<evidence type="ECO:0000256" key="1">
    <source>
        <dbReference type="ARBA" id="ARBA00023125"/>
    </source>
</evidence>
<evidence type="ECO:0008006" key="8">
    <source>
        <dbReference type="Google" id="ProtNLM"/>
    </source>
</evidence>
<evidence type="ECO:0000256" key="3">
    <source>
        <dbReference type="SAM" id="MobiDB-lite"/>
    </source>
</evidence>
<dbReference type="GO" id="GO:0007389">
    <property type="term" value="P:pattern specification process"/>
    <property type="evidence" value="ECO:0007669"/>
    <property type="project" value="TreeGrafter"/>
</dbReference>
<sequence length="816" mass="90361">MDMESQHPIDSQIHPHPIDTQIHPHSENISAMDRDAGVTSCSLDQVEHQKIEKRPTRQWAAWTRQEEESFFTALRQVGKAGYHSHNFEKITRRVQSKNKDQVRHYYYRLVRRMNKLLGPGLCLDAKNSKDTNAAMLRWWSLLEKYSCKASKLHLKPRRFKIFVEALESQLLKDRKKNVRRRSSQSENGSPTAPSTITNQNRQLGQESRTVKLVLVDSQNIQKLGAGKASLKRNISMGVIRGNNKGDSTAIRPARQRRKQGLVSSAAYKKWEKAAIAGVSLVADAAEHLERTTTNEVEHGQDMAGMKDLDPMDKVLPPLPASLHHVESNVHASMKLKLQLFPIDDVTRRALEMDNHNPHLELTLSTRKKISSVLEHLNRKWGNSSVASGELMLFPYSVNRENLAGYERWKQDSNVSAADVYSSIGSPPVFRLRYGWFSNPEFGPASLQVPSVSGCISDGDIMDIQNKMGKTLDPVPIYRPSDDDISTTVSKNDALALSSHDVSDGMSGYITIGSRDTPVNSTDPRVNISWHSEANGDGANMKLENGVFDYRIHDSGFQADLRFSNGAALSAGEWADTLTNISVGDLLSEVPHDANPSDNELPIAQSDQCLQQIPFSCDSFDAAIAAHLSKHQNKMAFSSTITSHASSIWDAEDTCDAFSFQKNRALCQEVPTSSSVAPPQAGKQMEKTNSTASISLVEELPDTEGDMDVPADKEEPMDECPSDPKVMDNSTKDFAGLTDIYWPDSLGLLDLDIMPSKYHSEDLFLGDSLGSLNHLIASSLDAFQSCSFLGLNKKDSSSMVEARETASFADFKVGSGV</sequence>
<dbReference type="PROSITE" id="PS51293">
    <property type="entry name" value="SANT"/>
    <property type="match status" value="1"/>
</dbReference>
<dbReference type="AlphaFoldDB" id="A0A9Q0GFC6"/>
<organism evidence="6 7">
    <name type="scientific">Turnera subulata</name>
    <dbReference type="NCBI Taxonomy" id="218843"/>
    <lineage>
        <taxon>Eukaryota</taxon>
        <taxon>Viridiplantae</taxon>
        <taxon>Streptophyta</taxon>
        <taxon>Embryophyta</taxon>
        <taxon>Tracheophyta</taxon>
        <taxon>Spermatophyta</taxon>
        <taxon>Magnoliopsida</taxon>
        <taxon>eudicotyledons</taxon>
        <taxon>Gunneridae</taxon>
        <taxon>Pentapetalae</taxon>
        <taxon>rosids</taxon>
        <taxon>fabids</taxon>
        <taxon>Malpighiales</taxon>
        <taxon>Passifloraceae</taxon>
        <taxon>Turnera</taxon>
    </lineage>
</organism>
<comment type="caution">
    <text evidence="6">The sequence shown here is derived from an EMBL/GenBank/DDBJ whole genome shotgun (WGS) entry which is preliminary data.</text>
</comment>
<feature type="region of interest" description="Disordered" evidence="3">
    <location>
        <begin position="702"/>
        <end position="725"/>
    </location>
</feature>
<feature type="domain" description="Myb-like" evidence="4">
    <location>
        <begin position="54"/>
        <end position="110"/>
    </location>
</feature>
<evidence type="ECO:0000259" key="4">
    <source>
        <dbReference type="PROSITE" id="PS50090"/>
    </source>
</evidence>
<protein>
    <recommendedName>
        <fullName evidence="8">SANT domain-containing protein</fullName>
    </recommendedName>
</protein>
<feature type="region of interest" description="Disordered" evidence="3">
    <location>
        <begin position="670"/>
        <end position="690"/>
    </location>
</feature>
<dbReference type="PANTHER" id="PTHR21677:SF1">
    <property type="entry name" value="PROTEIN CRAMPED-LIKE"/>
    <property type="match status" value="1"/>
</dbReference>
<dbReference type="Gene3D" id="1.10.10.60">
    <property type="entry name" value="Homeodomain-like"/>
    <property type="match status" value="1"/>
</dbReference>
<dbReference type="FunFam" id="1.10.10.60:FF:000287">
    <property type="entry name" value="TSL-kinase interacting protein 1"/>
    <property type="match status" value="1"/>
</dbReference>
<reference evidence="6" key="2">
    <citation type="journal article" date="2023" name="Plants (Basel)">
        <title>Annotation of the Turnera subulata (Passifloraceae) Draft Genome Reveals the S-Locus Evolved after the Divergence of Turneroideae from Passifloroideae in a Stepwise Manner.</title>
        <authorList>
            <person name="Henning P.M."/>
            <person name="Roalson E.H."/>
            <person name="Mir W."/>
            <person name="McCubbin A.G."/>
            <person name="Shore J.S."/>
        </authorList>
    </citation>
    <scope>NUCLEOTIDE SEQUENCE</scope>
    <source>
        <strain evidence="6">F60SS</strain>
    </source>
</reference>
<feature type="compositionally biased region" description="Polar residues" evidence="3">
    <location>
        <begin position="184"/>
        <end position="203"/>
    </location>
</feature>
<reference evidence="6" key="1">
    <citation type="submission" date="2022-02" db="EMBL/GenBank/DDBJ databases">
        <authorList>
            <person name="Henning P.M."/>
            <person name="McCubbin A.G."/>
            <person name="Shore J.S."/>
        </authorList>
    </citation>
    <scope>NUCLEOTIDE SEQUENCE</scope>
    <source>
        <strain evidence="6">F60SS</strain>
        <tissue evidence="6">Leaves</tissue>
    </source>
</reference>
<dbReference type="InterPro" id="IPR017884">
    <property type="entry name" value="SANT_dom"/>
</dbReference>
<evidence type="ECO:0000256" key="2">
    <source>
        <dbReference type="ARBA" id="ARBA00023242"/>
    </source>
</evidence>
<dbReference type="InterPro" id="IPR001005">
    <property type="entry name" value="SANT/Myb"/>
</dbReference>
<dbReference type="PANTHER" id="PTHR21677">
    <property type="entry name" value="CRAMPED PROTEIN"/>
    <property type="match status" value="1"/>
</dbReference>
<dbReference type="GO" id="GO:0005634">
    <property type="term" value="C:nucleus"/>
    <property type="evidence" value="ECO:0007669"/>
    <property type="project" value="TreeGrafter"/>
</dbReference>
<proteinExistence type="predicted"/>
<dbReference type="InterPro" id="IPR009057">
    <property type="entry name" value="Homeodomain-like_sf"/>
</dbReference>